<accession>A0A165GNW3</accession>
<dbReference type="EMBL" id="KV426040">
    <property type="protein sequence ID" value="KZV90792.1"/>
    <property type="molecule type" value="Genomic_DNA"/>
</dbReference>
<sequence length="330" mass="33640">MFFSCALVSLSLLLATTHAAASPKAPQARTVVQWDVGTWVENVAVRSNGQLIVTMLGVPEIWAVDPVKSTKSLIASLPGVNGVLGIDELAPDVFAIAAGNFTLATATTTPGSYSIWTLNAKTNVVKKAVDVPGAAMLNGLTTLDAVKGDVLVSDSGLGTVIRINAYTGATKVVISDPAFAPPAAGIQIGINGIRLSKGPKKTLYFNSFGSSSFGGVPVAADGTPTGPVKFIAQNVGSLDDFALSPCGSYAWDVANGQNELFKISLKNGTATLIAGALDSALIPGATSAAFGRTSKDKDVVYVTTSGALAAPINGTYIEGAKVVAFNVHGL</sequence>
<dbReference type="InParanoid" id="A0A165GNW3"/>
<dbReference type="AlphaFoldDB" id="A0A165GNW3"/>
<feature type="signal peptide" evidence="1">
    <location>
        <begin position="1"/>
        <end position="21"/>
    </location>
</feature>
<dbReference type="InterPro" id="IPR052998">
    <property type="entry name" value="Hetero-Diels-Alderase-like"/>
</dbReference>
<dbReference type="Proteomes" id="UP000077266">
    <property type="component" value="Unassembled WGS sequence"/>
</dbReference>
<feature type="chain" id="PRO_5007858236" evidence="1">
    <location>
        <begin position="22"/>
        <end position="330"/>
    </location>
</feature>
<dbReference type="PANTHER" id="PTHR42060:SF1">
    <property type="entry name" value="NHL REPEAT-CONTAINING PROTEIN"/>
    <property type="match status" value="1"/>
</dbReference>
<dbReference type="InterPro" id="IPR011042">
    <property type="entry name" value="6-blade_b-propeller_TolB-like"/>
</dbReference>
<evidence type="ECO:0000313" key="3">
    <source>
        <dbReference type="Proteomes" id="UP000077266"/>
    </source>
</evidence>
<dbReference type="PANTHER" id="PTHR42060">
    <property type="entry name" value="NHL REPEAT-CONTAINING PROTEIN-RELATED"/>
    <property type="match status" value="1"/>
</dbReference>
<evidence type="ECO:0000256" key="1">
    <source>
        <dbReference type="SAM" id="SignalP"/>
    </source>
</evidence>
<dbReference type="OrthoDB" id="9977941at2759"/>
<reference evidence="2 3" key="1">
    <citation type="journal article" date="2016" name="Mol. Biol. Evol.">
        <title>Comparative Genomics of Early-Diverging Mushroom-Forming Fungi Provides Insights into the Origins of Lignocellulose Decay Capabilities.</title>
        <authorList>
            <person name="Nagy L.G."/>
            <person name="Riley R."/>
            <person name="Tritt A."/>
            <person name="Adam C."/>
            <person name="Daum C."/>
            <person name="Floudas D."/>
            <person name="Sun H."/>
            <person name="Yadav J.S."/>
            <person name="Pangilinan J."/>
            <person name="Larsson K.H."/>
            <person name="Matsuura K."/>
            <person name="Barry K."/>
            <person name="Labutti K."/>
            <person name="Kuo R."/>
            <person name="Ohm R.A."/>
            <person name="Bhattacharya S.S."/>
            <person name="Shirouzu T."/>
            <person name="Yoshinaga Y."/>
            <person name="Martin F.M."/>
            <person name="Grigoriev I.V."/>
            <person name="Hibbett D.S."/>
        </authorList>
    </citation>
    <scope>NUCLEOTIDE SEQUENCE [LARGE SCALE GENOMIC DNA]</scope>
    <source>
        <strain evidence="2 3">HHB12029</strain>
    </source>
</reference>
<keyword evidence="1" id="KW-0732">Signal</keyword>
<dbReference type="STRING" id="1314781.A0A165GNW3"/>
<evidence type="ECO:0000313" key="2">
    <source>
        <dbReference type="EMBL" id="KZV90792.1"/>
    </source>
</evidence>
<gene>
    <name evidence="2" type="ORF">EXIGLDRAFT_719919</name>
</gene>
<proteinExistence type="predicted"/>
<dbReference type="SUPFAM" id="SSF63829">
    <property type="entry name" value="Calcium-dependent phosphotriesterase"/>
    <property type="match status" value="1"/>
</dbReference>
<dbReference type="Gene3D" id="2.120.10.30">
    <property type="entry name" value="TolB, C-terminal domain"/>
    <property type="match status" value="1"/>
</dbReference>
<organism evidence="2 3">
    <name type="scientific">Exidia glandulosa HHB12029</name>
    <dbReference type="NCBI Taxonomy" id="1314781"/>
    <lineage>
        <taxon>Eukaryota</taxon>
        <taxon>Fungi</taxon>
        <taxon>Dikarya</taxon>
        <taxon>Basidiomycota</taxon>
        <taxon>Agaricomycotina</taxon>
        <taxon>Agaricomycetes</taxon>
        <taxon>Auriculariales</taxon>
        <taxon>Exidiaceae</taxon>
        <taxon>Exidia</taxon>
    </lineage>
</organism>
<name>A0A165GNW3_EXIGL</name>
<protein>
    <submittedName>
        <fullName evidence="2">Uncharacterized protein</fullName>
    </submittedName>
</protein>
<keyword evidence="3" id="KW-1185">Reference proteome</keyword>